<dbReference type="RefSeq" id="WP_209900068.1">
    <property type="nucleotide sequence ID" value="NZ_BAAAJW010000004.1"/>
</dbReference>
<name>A0ABS4WYE8_9MICO</name>
<dbReference type="PANTHER" id="PTHR38011">
    <property type="entry name" value="DIHYDROFOLATE REDUCTASE FAMILY PROTEIN (AFU_ORTHOLOGUE AFUA_8G06820)"/>
    <property type="match status" value="1"/>
</dbReference>
<proteinExistence type="predicted"/>
<evidence type="ECO:0000259" key="1">
    <source>
        <dbReference type="Pfam" id="PF01872"/>
    </source>
</evidence>
<comment type="caution">
    <text evidence="2">The sequence shown here is derived from an EMBL/GenBank/DDBJ whole genome shotgun (WGS) entry which is preliminary data.</text>
</comment>
<dbReference type="SUPFAM" id="SSF53597">
    <property type="entry name" value="Dihydrofolate reductase-like"/>
    <property type="match status" value="1"/>
</dbReference>
<dbReference type="PANTHER" id="PTHR38011:SF11">
    <property type="entry name" value="2,5-DIAMINO-6-RIBOSYLAMINO-4(3H)-PYRIMIDINONE 5'-PHOSPHATE REDUCTASE"/>
    <property type="match status" value="1"/>
</dbReference>
<keyword evidence="3" id="KW-1185">Reference proteome</keyword>
<sequence>MTRPTYLYYTATTLDGFIADENDSLDWLLSQPLGEGSLLDYDTFYAEVGALVMGSTTYEWVLRHEGGSGEGGSAWPYDRPTFVFSHRDLQPVTEDVTILSGTPEEHRPALEAAAGDGAVWIVGGGDLVAQFARAGLLDEVMVSIAPVTLGAGRPLLGGRFDLELREYGRNEAFLEARYALVGERA</sequence>
<protein>
    <submittedName>
        <fullName evidence="2">Dihydrofolate reductase</fullName>
    </submittedName>
</protein>
<dbReference type="Gene3D" id="3.40.430.10">
    <property type="entry name" value="Dihydrofolate Reductase, subunit A"/>
    <property type="match status" value="1"/>
</dbReference>
<feature type="domain" description="Bacterial bifunctional deaminase-reductase C-terminal" evidence="1">
    <location>
        <begin position="9"/>
        <end position="159"/>
    </location>
</feature>
<dbReference type="InterPro" id="IPR024072">
    <property type="entry name" value="DHFR-like_dom_sf"/>
</dbReference>
<reference evidence="2 3" key="1">
    <citation type="submission" date="2021-03" db="EMBL/GenBank/DDBJ databases">
        <title>Sequencing the genomes of 1000 actinobacteria strains.</title>
        <authorList>
            <person name="Klenk H.-P."/>
        </authorList>
    </citation>
    <scope>NUCLEOTIDE SEQUENCE [LARGE SCALE GENOMIC DNA]</scope>
    <source>
        <strain evidence="2 3">DSM 14566</strain>
    </source>
</reference>
<dbReference type="InterPro" id="IPR002734">
    <property type="entry name" value="RibDG_C"/>
</dbReference>
<dbReference type="EMBL" id="JAGIOD010000001">
    <property type="protein sequence ID" value="MBP2381131.1"/>
    <property type="molecule type" value="Genomic_DNA"/>
</dbReference>
<evidence type="ECO:0000313" key="2">
    <source>
        <dbReference type="EMBL" id="MBP2381131.1"/>
    </source>
</evidence>
<dbReference type="Proteomes" id="UP001519290">
    <property type="component" value="Unassembled WGS sequence"/>
</dbReference>
<evidence type="ECO:0000313" key="3">
    <source>
        <dbReference type="Proteomes" id="UP001519290"/>
    </source>
</evidence>
<organism evidence="2 3">
    <name type="scientific">Brachybacterium sacelli</name>
    <dbReference type="NCBI Taxonomy" id="173364"/>
    <lineage>
        <taxon>Bacteria</taxon>
        <taxon>Bacillati</taxon>
        <taxon>Actinomycetota</taxon>
        <taxon>Actinomycetes</taxon>
        <taxon>Micrococcales</taxon>
        <taxon>Dermabacteraceae</taxon>
        <taxon>Brachybacterium</taxon>
    </lineage>
</organism>
<dbReference type="Pfam" id="PF01872">
    <property type="entry name" value="RibD_C"/>
    <property type="match status" value="1"/>
</dbReference>
<dbReference type="InterPro" id="IPR050765">
    <property type="entry name" value="Riboflavin_Biosynth_HTPR"/>
</dbReference>
<gene>
    <name evidence="2" type="ORF">JOF43_001088</name>
</gene>
<accession>A0ABS4WYE8</accession>